<keyword evidence="1" id="KW-0812">Transmembrane</keyword>
<keyword evidence="1" id="KW-1133">Transmembrane helix</keyword>
<keyword evidence="1" id="KW-0472">Membrane</keyword>
<dbReference type="AlphaFoldDB" id="A0A418YGC3"/>
<comment type="caution">
    <text evidence="2">The sequence shown here is derived from an EMBL/GenBank/DDBJ whole genome shotgun (WGS) entry which is preliminary data.</text>
</comment>
<accession>A0A418YGC3</accession>
<keyword evidence="3" id="KW-1185">Reference proteome</keyword>
<evidence type="ECO:0000313" key="2">
    <source>
        <dbReference type="EMBL" id="RJG48452.1"/>
    </source>
</evidence>
<feature type="transmembrane region" description="Helical" evidence="1">
    <location>
        <begin position="95"/>
        <end position="115"/>
    </location>
</feature>
<proteinExistence type="predicted"/>
<feature type="transmembrane region" description="Helical" evidence="1">
    <location>
        <begin position="65"/>
        <end position="83"/>
    </location>
</feature>
<name>A0A418YGC3_9GAMM</name>
<protein>
    <submittedName>
        <fullName evidence="2">Uncharacterized protein</fullName>
    </submittedName>
</protein>
<feature type="transmembrane region" description="Helical" evidence="1">
    <location>
        <begin position="15"/>
        <end position="38"/>
    </location>
</feature>
<organism evidence="2 3">
    <name type="scientific">Motilimonas pumila</name>
    <dbReference type="NCBI Taxonomy" id="2303987"/>
    <lineage>
        <taxon>Bacteria</taxon>
        <taxon>Pseudomonadati</taxon>
        <taxon>Pseudomonadota</taxon>
        <taxon>Gammaproteobacteria</taxon>
        <taxon>Alteromonadales</taxon>
        <taxon>Alteromonadales genera incertae sedis</taxon>
        <taxon>Motilimonas</taxon>
    </lineage>
</organism>
<evidence type="ECO:0000313" key="3">
    <source>
        <dbReference type="Proteomes" id="UP000283255"/>
    </source>
</evidence>
<dbReference type="Proteomes" id="UP000283255">
    <property type="component" value="Unassembled WGS sequence"/>
</dbReference>
<gene>
    <name evidence="2" type="ORF">D1Z90_08135</name>
</gene>
<evidence type="ECO:0000256" key="1">
    <source>
        <dbReference type="SAM" id="Phobius"/>
    </source>
</evidence>
<dbReference type="OrthoDB" id="6240672at2"/>
<reference evidence="2 3" key="2">
    <citation type="submission" date="2019-01" db="EMBL/GenBank/DDBJ databases">
        <title>Motilimonas pumilus sp. nov., isolated from the gut of sea cucumber (Apostichopus japonicus).</title>
        <authorList>
            <person name="Wang F.-Q."/>
            <person name="Ren L.-H."/>
            <person name="Lin Y.-W."/>
            <person name="Sun G.-H."/>
            <person name="Du Z.-J."/>
            <person name="Zhao J.-X."/>
            <person name="Liu X.-J."/>
            <person name="Liu L.-J."/>
        </authorList>
    </citation>
    <scope>NUCLEOTIDE SEQUENCE [LARGE SCALE GENOMIC DNA]</scope>
    <source>
        <strain evidence="2 3">PLHSC7-2</strain>
    </source>
</reference>
<dbReference type="RefSeq" id="WP_119910262.1">
    <property type="nucleotide sequence ID" value="NZ_QZCH01000008.1"/>
</dbReference>
<dbReference type="EMBL" id="QZCH01000008">
    <property type="protein sequence ID" value="RJG48452.1"/>
    <property type="molecule type" value="Genomic_DNA"/>
</dbReference>
<reference evidence="2 3" key="1">
    <citation type="submission" date="2018-09" db="EMBL/GenBank/DDBJ databases">
        <authorList>
            <person name="Wang F."/>
        </authorList>
    </citation>
    <scope>NUCLEOTIDE SEQUENCE [LARGE SCALE GENOMIC DNA]</scope>
    <source>
        <strain evidence="2 3">PLHSC7-2</strain>
    </source>
</reference>
<sequence length="117" mass="13940">MAQQERRRRGNKVQVLLACLAFASWSLLLVALLLFHYARPELETGLVRYFELDVRTHWQPHLKNYLLYVLWGCSGLSLLSFVINLRYSRRKQDKVWFNFIMLLVICAVSLLFFYLKV</sequence>